<reference evidence="2" key="1">
    <citation type="submission" date="2018-12" db="EMBL/GenBank/DDBJ databases">
        <title>Tengunoibacter tsumagoiensis gen. nov., sp. nov., Dictyobacter kobayashii sp. nov., D. alpinus sp. nov., and D. joshuensis sp. nov. and description of Dictyobacteraceae fam. nov. within the order Ktedonobacterales isolated from Tengu-no-mugimeshi.</title>
        <authorList>
            <person name="Wang C.M."/>
            <person name="Zheng Y."/>
            <person name="Sakai Y."/>
            <person name="Toyoda A."/>
            <person name="Minakuchi Y."/>
            <person name="Abe K."/>
            <person name="Yokota A."/>
            <person name="Yabe S."/>
        </authorList>
    </citation>
    <scope>NUCLEOTIDE SEQUENCE [LARGE SCALE GENOMIC DNA]</scope>
    <source>
        <strain evidence="2">S-27</strain>
    </source>
</reference>
<dbReference type="InterPro" id="IPR011008">
    <property type="entry name" value="Dimeric_a/b-barrel"/>
</dbReference>
<dbReference type="PANTHER" id="PTHR40257:SF1">
    <property type="entry name" value="DUF1330 DOMAIN-CONTAINING PROTEIN"/>
    <property type="match status" value="1"/>
</dbReference>
<organism evidence="1 2">
    <name type="scientific">Dictyobacter aurantiacus</name>
    <dbReference type="NCBI Taxonomy" id="1936993"/>
    <lineage>
        <taxon>Bacteria</taxon>
        <taxon>Bacillati</taxon>
        <taxon>Chloroflexota</taxon>
        <taxon>Ktedonobacteria</taxon>
        <taxon>Ktedonobacterales</taxon>
        <taxon>Dictyobacteraceae</taxon>
        <taxon>Dictyobacter</taxon>
    </lineage>
</organism>
<gene>
    <name evidence="1" type="ORF">KDAU_54850</name>
</gene>
<protein>
    <recommendedName>
        <fullName evidence="3">DUF1330 domain-containing protein</fullName>
    </recommendedName>
</protein>
<dbReference type="OrthoDB" id="3624550at2"/>
<keyword evidence="2" id="KW-1185">Reference proteome</keyword>
<dbReference type="Gene3D" id="3.30.70.100">
    <property type="match status" value="2"/>
</dbReference>
<dbReference type="EMBL" id="BIFQ01000002">
    <property type="protein sequence ID" value="GCE08156.1"/>
    <property type="molecule type" value="Genomic_DNA"/>
</dbReference>
<comment type="caution">
    <text evidence="1">The sequence shown here is derived from an EMBL/GenBank/DDBJ whole genome shotgun (WGS) entry which is preliminary data.</text>
</comment>
<evidence type="ECO:0008006" key="3">
    <source>
        <dbReference type="Google" id="ProtNLM"/>
    </source>
</evidence>
<evidence type="ECO:0000313" key="2">
    <source>
        <dbReference type="Proteomes" id="UP000287224"/>
    </source>
</evidence>
<evidence type="ECO:0000313" key="1">
    <source>
        <dbReference type="EMBL" id="GCE08156.1"/>
    </source>
</evidence>
<dbReference type="PANTHER" id="PTHR40257">
    <property type="match status" value="1"/>
</dbReference>
<dbReference type="AlphaFoldDB" id="A0A401ZN19"/>
<dbReference type="Proteomes" id="UP000287224">
    <property type="component" value="Unassembled WGS sequence"/>
</dbReference>
<sequence>MQLKHLFHTNKEDYTRIIEFYNHPTLDPSKNAWQEVLNDKDFAHGKIIVIEIARLQKGAQAKAQYDQALHTMLPAIKEAGGKIIQLGDILMTGTGDLASYDYSGGATFLVQYPSREAYLRALLTPAALEARALRISALDEVILLIVKDTLPPLPPMLTRERPASDFATPNVSGKTPEQLVEELLSIYPDGGADPTRGQLETMAHYEGFATTPVHYINLYKFNSASTSDDQPHGEQAHSAYNRNALKIVRGHGARPYFRASVQHNLLGAIAWDLVVFVRWPSFAVFTDLRLDAEYIEAQKYRVQSGEVYGNFVTITREDAL</sequence>
<proteinExistence type="predicted"/>
<dbReference type="RefSeq" id="WP_126600510.1">
    <property type="nucleotide sequence ID" value="NZ_BIFQ01000002.1"/>
</dbReference>
<name>A0A401ZN19_9CHLR</name>
<dbReference type="SUPFAM" id="SSF54909">
    <property type="entry name" value="Dimeric alpha+beta barrel"/>
    <property type="match status" value="1"/>
</dbReference>
<accession>A0A401ZN19</accession>